<evidence type="ECO:0000256" key="1">
    <source>
        <dbReference type="ARBA" id="ARBA00000830"/>
    </source>
</evidence>
<proteinExistence type="inferred from homology"/>
<dbReference type="GO" id="GO:0008967">
    <property type="term" value="F:phosphoglycolate phosphatase activity"/>
    <property type="evidence" value="ECO:0007669"/>
    <property type="project" value="UniProtKB-EC"/>
</dbReference>
<comment type="catalytic activity">
    <reaction evidence="1">
        <text>2-phosphoglycolate + H2O = glycolate + phosphate</text>
        <dbReference type="Rhea" id="RHEA:14369"/>
        <dbReference type="ChEBI" id="CHEBI:15377"/>
        <dbReference type="ChEBI" id="CHEBI:29805"/>
        <dbReference type="ChEBI" id="CHEBI:43474"/>
        <dbReference type="ChEBI" id="CHEBI:58033"/>
        <dbReference type="EC" id="3.1.3.18"/>
    </reaction>
</comment>
<sequence>MIIFDFDQTLVDTSSVEHLRAARNWKAVMASIHELPVYDGIAELLQDLHEAGQTLAIVTKSPDMVPKEFIKLHRWPIDIVVGYHQVIRKKPHPEGLNLAMSKAGASSKDTYHVGDQAQDTEASRNAGVVAIGSAWGCVDIDELIESGPDAIFSSVVELHDYFRAELGA</sequence>
<dbReference type="NCBIfam" id="TIGR01549">
    <property type="entry name" value="HAD-SF-IA-v1"/>
    <property type="match status" value="1"/>
</dbReference>
<dbReference type="RefSeq" id="WP_220229749.1">
    <property type="nucleotide sequence ID" value="NZ_JAICBX010000003.1"/>
</dbReference>
<evidence type="ECO:0000256" key="4">
    <source>
        <dbReference type="ARBA" id="ARBA00013078"/>
    </source>
</evidence>
<evidence type="ECO:0000313" key="5">
    <source>
        <dbReference type="EMBL" id="MBW8639035.1"/>
    </source>
</evidence>
<dbReference type="PANTHER" id="PTHR43434:SF1">
    <property type="entry name" value="PHOSPHOGLYCOLATE PHOSPHATASE"/>
    <property type="match status" value="1"/>
</dbReference>
<organism evidence="5 6">
    <name type="scientific">Flavimaribacter sediminis</name>
    <dbReference type="NCBI Taxonomy" id="2865987"/>
    <lineage>
        <taxon>Bacteria</taxon>
        <taxon>Pseudomonadati</taxon>
        <taxon>Pseudomonadota</taxon>
        <taxon>Alphaproteobacteria</taxon>
        <taxon>Hyphomicrobiales</taxon>
        <taxon>Rhizobiaceae</taxon>
        <taxon>Flavimaribacter</taxon>
    </lineage>
</organism>
<dbReference type="GO" id="GO:0006281">
    <property type="term" value="P:DNA repair"/>
    <property type="evidence" value="ECO:0007669"/>
    <property type="project" value="TreeGrafter"/>
</dbReference>
<comment type="pathway">
    <text evidence="2">Organic acid metabolism; glycolate biosynthesis; glycolate from 2-phosphoglycolate: step 1/1.</text>
</comment>
<dbReference type="Proteomes" id="UP001196509">
    <property type="component" value="Unassembled WGS sequence"/>
</dbReference>
<dbReference type="GO" id="GO:0005829">
    <property type="term" value="C:cytosol"/>
    <property type="evidence" value="ECO:0007669"/>
    <property type="project" value="TreeGrafter"/>
</dbReference>
<dbReference type="InterPro" id="IPR023214">
    <property type="entry name" value="HAD_sf"/>
</dbReference>
<dbReference type="EC" id="3.1.3.18" evidence="4"/>
<dbReference type="PANTHER" id="PTHR43434">
    <property type="entry name" value="PHOSPHOGLYCOLATE PHOSPHATASE"/>
    <property type="match status" value="1"/>
</dbReference>
<evidence type="ECO:0000256" key="2">
    <source>
        <dbReference type="ARBA" id="ARBA00004818"/>
    </source>
</evidence>
<keyword evidence="5" id="KW-0378">Hydrolase</keyword>
<gene>
    <name evidence="5" type="ORF">K1W69_17700</name>
</gene>
<dbReference type="AlphaFoldDB" id="A0AAE3D0Y5"/>
<dbReference type="SUPFAM" id="SSF56784">
    <property type="entry name" value="HAD-like"/>
    <property type="match status" value="1"/>
</dbReference>
<evidence type="ECO:0000313" key="6">
    <source>
        <dbReference type="Proteomes" id="UP001196509"/>
    </source>
</evidence>
<protein>
    <recommendedName>
        <fullName evidence="4">phosphoglycolate phosphatase</fullName>
        <ecNumber evidence="4">3.1.3.18</ecNumber>
    </recommendedName>
</protein>
<dbReference type="InterPro" id="IPR036412">
    <property type="entry name" value="HAD-like_sf"/>
</dbReference>
<dbReference type="InterPro" id="IPR041492">
    <property type="entry name" value="HAD_2"/>
</dbReference>
<dbReference type="EMBL" id="JAICBX010000003">
    <property type="protein sequence ID" value="MBW8639035.1"/>
    <property type="molecule type" value="Genomic_DNA"/>
</dbReference>
<dbReference type="InterPro" id="IPR050155">
    <property type="entry name" value="HAD-like_hydrolase_sf"/>
</dbReference>
<evidence type="ECO:0000256" key="3">
    <source>
        <dbReference type="ARBA" id="ARBA00006171"/>
    </source>
</evidence>
<comment type="similarity">
    <text evidence="3">Belongs to the HAD-like hydrolase superfamily. CbbY/CbbZ/Gph/YieH family.</text>
</comment>
<keyword evidence="6" id="KW-1185">Reference proteome</keyword>
<dbReference type="Gene3D" id="3.40.50.1000">
    <property type="entry name" value="HAD superfamily/HAD-like"/>
    <property type="match status" value="1"/>
</dbReference>
<dbReference type="Pfam" id="PF13419">
    <property type="entry name" value="HAD_2"/>
    <property type="match status" value="1"/>
</dbReference>
<reference evidence="5" key="1">
    <citation type="submission" date="2021-08" db="EMBL/GenBank/DDBJ databases">
        <title>Hoeflea bacterium WL0058 sp. nov., isolated from the sediment.</title>
        <authorList>
            <person name="Wang L."/>
            <person name="Zhang D."/>
        </authorList>
    </citation>
    <scope>NUCLEOTIDE SEQUENCE</scope>
    <source>
        <strain evidence="5">WL0058</strain>
    </source>
</reference>
<comment type="caution">
    <text evidence="5">The sequence shown here is derived from an EMBL/GenBank/DDBJ whole genome shotgun (WGS) entry which is preliminary data.</text>
</comment>
<name>A0AAE3D0Y5_9HYPH</name>
<accession>A0AAE3D0Y5</accession>
<dbReference type="InterPro" id="IPR006439">
    <property type="entry name" value="HAD-SF_hydro_IA"/>
</dbReference>